<name>K6V7H8_9MICO</name>
<comment type="caution">
    <text evidence="1">The sequence shown here is derived from an EMBL/GenBank/DDBJ whole genome shotgun (WGS) entry which is preliminary data.</text>
</comment>
<evidence type="ECO:0000313" key="1">
    <source>
        <dbReference type="EMBL" id="GAB78178.1"/>
    </source>
</evidence>
<gene>
    <name evidence="1" type="ORF">AUCHE_08_04230</name>
</gene>
<reference evidence="1 2" key="1">
    <citation type="submission" date="2012-08" db="EMBL/GenBank/DDBJ databases">
        <title>Whole genome shotgun sequence of Austwickia chelonae NBRC 105200.</title>
        <authorList>
            <person name="Yoshida I."/>
            <person name="Hosoyama A."/>
            <person name="Tsuchikane K."/>
            <person name="Katsumata H."/>
            <person name="Ando Y."/>
            <person name="Ohji S."/>
            <person name="Hamada M."/>
            <person name="Tamura T."/>
            <person name="Yamazoe A."/>
            <person name="Yamazaki S."/>
            <person name="Fujita N."/>
        </authorList>
    </citation>
    <scope>NUCLEOTIDE SEQUENCE [LARGE SCALE GENOMIC DNA]</scope>
    <source>
        <strain evidence="1 2">NBRC 105200</strain>
    </source>
</reference>
<sequence length="138" mass="15090">MIDALPGRSCASIRRFQHRFADHPPSEPGPIEFTWDDGTRLTLDANADWTLNLSSKPWADPYADASELERNALAQEVGLWEAALIPIAMSRLIGQAVTSAAPEFNEFGELTGLSVAFEEQVVGVRVVGGELIVRVVDR</sequence>
<proteinExistence type="predicted"/>
<dbReference type="Proteomes" id="UP000008495">
    <property type="component" value="Unassembled WGS sequence"/>
</dbReference>
<accession>K6V7H8</accession>
<dbReference type="eggNOG" id="ENOG502ZHM0">
    <property type="taxonomic scope" value="Bacteria"/>
</dbReference>
<protein>
    <submittedName>
        <fullName evidence="1">Uncharacterized protein</fullName>
    </submittedName>
</protein>
<dbReference type="AlphaFoldDB" id="K6V7H8"/>
<organism evidence="1 2">
    <name type="scientific">Austwickia chelonae NBRC 105200</name>
    <dbReference type="NCBI Taxonomy" id="1184607"/>
    <lineage>
        <taxon>Bacteria</taxon>
        <taxon>Bacillati</taxon>
        <taxon>Actinomycetota</taxon>
        <taxon>Actinomycetes</taxon>
        <taxon>Micrococcales</taxon>
        <taxon>Dermatophilaceae</taxon>
        <taxon>Austwickia</taxon>
    </lineage>
</organism>
<keyword evidence="2" id="KW-1185">Reference proteome</keyword>
<dbReference type="STRING" id="100225.SAMN05421595_0699"/>
<dbReference type="RefSeq" id="WP_006502933.1">
    <property type="nucleotide sequence ID" value="NZ_BAGZ01000008.1"/>
</dbReference>
<dbReference type="EMBL" id="BAGZ01000008">
    <property type="protein sequence ID" value="GAB78178.1"/>
    <property type="molecule type" value="Genomic_DNA"/>
</dbReference>
<evidence type="ECO:0000313" key="2">
    <source>
        <dbReference type="Proteomes" id="UP000008495"/>
    </source>
</evidence>